<evidence type="ECO:0000256" key="1">
    <source>
        <dbReference type="PROSITE-ProRule" id="PRU00176"/>
    </source>
</evidence>
<accession>A0AAD3D5W3</accession>
<keyword evidence="1" id="KW-0694">RNA-binding</keyword>
<dbReference type="Gene3D" id="3.30.70.330">
    <property type="match status" value="1"/>
</dbReference>
<dbReference type="PROSITE" id="PS50102">
    <property type="entry name" value="RRM"/>
    <property type="match status" value="1"/>
</dbReference>
<organism evidence="4 5">
    <name type="scientific">Chaetoceros tenuissimus</name>
    <dbReference type="NCBI Taxonomy" id="426638"/>
    <lineage>
        <taxon>Eukaryota</taxon>
        <taxon>Sar</taxon>
        <taxon>Stramenopiles</taxon>
        <taxon>Ochrophyta</taxon>
        <taxon>Bacillariophyta</taxon>
        <taxon>Coscinodiscophyceae</taxon>
        <taxon>Chaetocerotophycidae</taxon>
        <taxon>Chaetocerotales</taxon>
        <taxon>Chaetocerotaceae</taxon>
        <taxon>Chaetoceros</taxon>
    </lineage>
</organism>
<evidence type="ECO:0000256" key="2">
    <source>
        <dbReference type="SAM" id="MobiDB-lite"/>
    </source>
</evidence>
<dbReference type="InterPro" id="IPR035979">
    <property type="entry name" value="RBD_domain_sf"/>
</dbReference>
<feature type="region of interest" description="Disordered" evidence="2">
    <location>
        <begin position="199"/>
        <end position="219"/>
    </location>
</feature>
<feature type="compositionally biased region" description="Polar residues" evidence="2">
    <location>
        <begin position="126"/>
        <end position="135"/>
    </location>
</feature>
<evidence type="ECO:0000313" key="4">
    <source>
        <dbReference type="EMBL" id="GFH57261.1"/>
    </source>
</evidence>
<evidence type="ECO:0000259" key="3">
    <source>
        <dbReference type="PROSITE" id="PS50102"/>
    </source>
</evidence>
<dbReference type="InterPro" id="IPR000504">
    <property type="entry name" value="RRM_dom"/>
</dbReference>
<dbReference type="EMBL" id="BLLK01000058">
    <property type="protein sequence ID" value="GFH57261.1"/>
    <property type="molecule type" value="Genomic_DNA"/>
</dbReference>
<sequence length="439" mass="48893">MSEWQSAPSHNKAKKKRAFVGNLNFSSNEKVEEKVRELFSRSAIPISGLEIVPLKQPNTKCYALVQCDVPMAIKCLDGLRFDGNVLSVKHEKKQTNNKKKGMGFGGSWATPSSTGASRSKKPLQKVKSSPQTALDSTKVAETHLSNALEQMNVTSTKGAVSKVDDISAFHSKCKVSLSQLMQDYGDYDPDYEKMKAMNISSETSNSSQKTISSEQKPYENSGMLVPNGQAPIHIEIVSFGFKYSVPPQAREGWSHSNPLSPFDLRDLPRCPHHVAKLSGLSHKVKRAMLSLDLGSIDGGSDSEDEDNGERDDKPVRVNPLVSRCEDVAKTIMNALEQAINEADHGYANPLEMKIFLGSEYGRHRSVVLCENLGQKIRSLLRANEGFRISQPVSVSTRHRDVDQNHRDEEAFGTDLRRKHEAEVRRKKKQDWLEGNDDGW</sequence>
<feature type="domain" description="RRM" evidence="3">
    <location>
        <begin position="16"/>
        <end position="93"/>
    </location>
</feature>
<dbReference type="AlphaFoldDB" id="A0AAD3D5W3"/>
<feature type="compositionally biased region" description="Basic and acidic residues" evidence="2">
    <location>
        <begin position="397"/>
        <end position="423"/>
    </location>
</feature>
<reference evidence="4 5" key="1">
    <citation type="journal article" date="2021" name="Sci. Rep.">
        <title>The genome of the diatom Chaetoceros tenuissimus carries an ancient integrated fragment of an extant virus.</title>
        <authorList>
            <person name="Hongo Y."/>
            <person name="Kimura K."/>
            <person name="Takaki Y."/>
            <person name="Yoshida Y."/>
            <person name="Baba S."/>
            <person name="Kobayashi G."/>
            <person name="Nagasaki K."/>
            <person name="Hano T."/>
            <person name="Tomaru Y."/>
        </authorList>
    </citation>
    <scope>NUCLEOTIDE SEQUENCE [LARGE SCALE GENOMIC DNA]</scope>
    <source>
        <strain evidence="4 5">NIES-3715</strain>
    </source>
</reference>
<feature type="compositionally biased region" description="Polar residues" evidence="2">
    <location>
        <begin position="199"/>
        <end position="215"/>
    </location>
</feature>
<comment type="caution">
    <text evidence="4">The sequence shown here is derived from an EMBL/GenBank/DDBJ whole genome shotgun (WGS) entry which is preliminary data.</text>
</comment>
<feature type="compositionally biased region" description="Basic residues" evidence="2">
    <location>
        <begin position="92"/>
        <end position="101"/>
    </location>
</feature>
<evidence type="ECO:0000313" key="5">
    <source>
        <dbReference type="Proteomes" id="UP001054902"/>
    </source>
</evidence>
<gene>
    <name evidence="4" type="ORF">CTEN210_13737</name>
</gene>
<dbReference type="CDD" id="cd00590">
    <property type="entry name" value="RRM_SF"/>
    <property type="match status" value="1"/>
</dbReference>
<feature type="region of interest" description="Disordered" evidence="2">
    <location>
        <begin position="392"/>
        <end position="439"/>
    </location>
</feature>
<keyword evidence="5" id="KW-1185">Reference proteome</keyword>
<name>A0AAD3D5W3_9STRA</name>
<feature type="compositionally biased region" description="Acidic residues" evidence="2">
    <location>
        <begin position="300"/>
        <end position="309"/>
    </location>
</feature>
<proteinExistence type="predicted"/>
<dbReference type="Proteomes" id="UP001054902">
    <property type="component" value="Unassembled WGS sequence"/>
</dbReference>
<dbReference type="SUPFAM" id="SSF54928">
    <property type="entry name" value="RNA-binding domain, RBD"/>
    <property type="match status" value="1"/>
</dbReference>
<feature type="region of interest" description="Disordered" evidence="2">
    <location>
        <begin position="92"/>
        <end position="137"/>
    </location>
</feature>
<dbReference type="GO" id="GO:0003723">
    <property type="term" value="F:RNA binding"/>
    <property type="evidence" value="ECO:0007669"/>
    <property type="project" value="UniProtKB-UniRule"/>
</dbReference>
<dbReference type="InterPro" id="IPR012677">
    <property type="entry name" value="Nucleotide-bd_a/b_plait_sf"/>
</dbReference>
<protein>
    <recommendedName>
        <fullName evidence="3">RRM domain-containing protein</fullName>
    </recommendedName>
</protein>
<feature type="region of interest" description="Disordered" evidence="2">
    <location>
        <begin position="295"/>
        <end position="315"/>
    </location>
</feature>